<evidence type="ECO:0000313" key="1">
    <source>
        <dbReference type="EMBL" id="RUS30403.1"/>
    </source>
</evidence>
<name>A0A433QKT2_9FUNG</name>
<gene>
    <name evidence="1" type="ORF">BC938DRAFT_479432</name>
</gene>
<reference evidence="1 2" key="1">
    <citation type="journal article" date="2018" name="New Phytol.">
        <title>Phylogenomics of Endogonaceae and evolution of mycorrhizas within Mucoromycota.</title>
        <authorList>
            <person name="Chang Y."/>
            <person name="Desiro A."/>
            <person name="Na H."/>
            <person name="Sandor L."/>
            <person name="Lipzen A."/>
            <person name="Clum A."/>
            <person name="Barry K."/>
            <person name="Grigoriev I.V."/>
            <person name="Martin F.M."/>
            <person name="Stajich J.E."/>
            <person name="Smith M.E."/>
            <person name="Bonito G."/>
            <person name="Spatafora J.W."/>
        </authorList>
    </citation>
    <scope>NUCLEOTIDE SEQUENCE [LARGE SCALE GENOMIC DNA]</scope>
    <source>
        <strain evidence="1 2">AD002</strain>
    </source>
</reference>
<proteinExistence type="predicted"/>
<accession>A0A433QKT2</accession>
<keyword evidence="2" id="KW-1185">Reference proteome</keyword>
<sequence length="169" mass="18988">MEVQPYAHFSMVAISTRNQIIPSAPSRVPVTKVIFLAWNFLHFQTNILLSPDALPFFALEIICLASPSSFSGHCHNNKHKFNSRPSSHPENNIMMANLNPRLRTSDAVFWYTATITCSDTISHVEGTICRDRLRSPIDENMSCVLELDKGVDEREDGWGGSAMGMSFER</sequence>
<comment type="caution">
    <text evidence="1">The sequence shown here is derived from an EMBL/GenBank/DDBJ whole genome shotgun (WGS) entry which is preliminary data.</text>
</comment>
<dbReference type="AlphaFoldDB" id="A0A433QKT2"/>
<dbReference type="EMBL" id="RBNJ01003917">
    <property type="protein sequence ID" value="RUS30403.1"/>
    <property type="molecule type" value="Genomic_DNA"/>
</dbReference>
<evidence type="ECO:0000313" key="2">
    <source>
        <dbReference type="Proteomes" id="UP000274822"/>
    </source>
</evidence>
<dbReference type="Proteomes" id="UP000274822">
    <property type="component" value="Unassembled WGS sequence"/>
</dbReference>
<protein>
    <submittedName>
        <fullName evidence="1">Uncharacterized protein</fullName>
    </submittedName>
</protein>
<organism evidence="1 2">
    <name type="scientific">Jimgerdemannia flammicorona</name>
    <dbReference type="NCBI Taxonomy" id="994334"/>
    <lineage>
        <taxon>Eukaryota</taxon>
        <taxon>Fungi</taxon>
        <taxon>Fungi incertae sedis</taxon>
        <taxon>Mucoromycota</taxon>
        <taxon>Mucoromycotina</taxon>
        <taxon>Endogonomycetes</taxon>
        <taxon>Endogonales</taxon>
        <taxon>Endogonaceae</taxon>
        <taxon>Jimgerdemannia</taxon>
    </lineage>
</organism>